<dbReference type="GO" id="GO:0005737">
    <property type="term" value="C:cytoplasm"/>
    <property type="evidence" value="ECO:0007669"/>
    <property type="project" value="TreeGrafter"/>
</dbReference>
<dbReference type="Proteomes" id="UP000886744">
    <property type="component" value="Unassembled WGS sequence"/>
</dbReference>
<evidence type="ECO:0000259" key="1">
    <source>
        <dbReference type="Pfam" id="PF23571"/>
    </source>
</evidence>
<dbReference type="PANTHER" id="PTHR31901">
    <property type="entry name" value="GH3 DOMAIN-CONTAINING PROTEIN"/>
    <property type="match status" value="1"/>
</dbReference>
<evidence type="ECO:0000313" key="4">
    <source>
        <dbReference type="Proteomes" id="UP000886744"/>
    </source>
</evidence>
<dbReference type="Pfam" id="PF23571">
    <property type="entry name" value="GH3_M"/>
    <property type="match status" value="1"/>
</dbReference>
<evidence type="ECO:0000313" key="3">
    <source>
        <dbReference type="EMBL" id="HIR62503.1"/>
    </source>
</evidence>
<evidence type="ECO:0000259" key="2">
    <source>
        <dbReference type="Pfam" id="PF23572"/>
    </source>
</evidence>
<dbReference type="Pfam" id="PF03321">
    <property type="entry name" value="GH3"/>
    <property type="match status" value="1"/>
</dbReference>
<dbReference type="GO" id="GO:0016881">
    <property type="term" value="F:acid-amino acid ligase activity"/>
    <property type="evidence" value="ECO:0007669"/>
    <property type="project" value="TreeGrafter"/>
</dbReference>
<accession>A0A9D1E0U8</accession>
<dbReference type="EMBL" id="DVHI01000039">
    <property type="protein sequence ID" value="HIR62503.1"/>
    <property type="molecule type" value="Genomic_DNA"/>
</dbReference>
<organism evidence="3 4">
    <name type="scientific">Candidatus Coprenecus avistercoris</name>
    <dbReference type="NCBI Taxonomy" id="2840730"/>
    <lineage>
        <taxon>Bacteria</taxon>
        <taxon>Pseudomonadati</taxon>
        <taxon>Bacteroidota</taxon>
        <taxon>Bacteroidia</taxon>
        <taxon>Bacteroidales</taxon>
        <taxon>Rikenellaceae</taxon>
        <taxon>Rikenellaceae incertae sedis</taxon>
        <taxon>Candidatus Coprenecus</taxon>
    </lineage>
</organism>
<protein>
    <submittedName>
        <fullName evidence="3">GH3 auxin-responsive promoter family protein</fullName>
    </submittedName>
</protein>
<dbReference type="InterPro" id="IPR055378">
    <property type="entry name" value="GH3_C"/>
</dbReference>
<name>A0A9D1E0U8_9BACT</name>
<sequence length="515" mass="58319">MSVLNRTVMAALSPQLRSFDRGCEHPGAVQEYVFRQLLEAGRDTAFGREHGFDRVRGYADYRRAVPVREYNGFAPYIERLRRGENYVLWNQKVKWFAKSSGTSSDKSKYIPVTPANLSGCHYRGFKTMLATYIRRYPDSRLFNGKALTLGGSVKVDELSGGGARNGDLSAILLSNSPSVAEIVRTPSRDIAMLPDFRQKIEGICRVCSKQNVTNFSGVPSWNLIMIERLLEYNHAEYLTDIWPNLELFMHGGISFGPYREQYRRLIPSDRMHYLENYNASEGYFALQDDPSQKGMALTLDNGVFFEFIPMRSLDKVLAGESEDVYTVDEVRTGVTYAMVITTDSGLWRYLIGDCVEFTTLCPHRIIITGRTQLFINAFGEELMIHNAEEALSETCRTCGMEVTDYTVAPVFMDGTHAKGAHQWVVEFSAGSQETARDPRRLQQFRDELDAALCRHNSDYEAKRSGDVTMTELELTPVPPGTFYRWMEGRGKTGGQNKVPRLSNDRRFVDGILGMV</sequence>
<comment type="caution">
    <text evidence="3">The sequence shown here is derived from an EMBL/GenBank/DDBJ whole genome shotgun (WGS) entry which is preliminary data.</text>
</comment>
<dbReference type="InterPro" id="IPR004993">
    <property type="entry name" value="GH3"/>
</dbReference>
<proteinExistence type="predicted"/>
<dbReference type="AlphaFoldDB" id="A0A9D1E0U8"/>
<reference evidence="3" key="2">
    <citation type="journal article" date="2021" name="PeerJ">
        <title>Extensive microbial diversity within the chicken gut microbiome revealed by metagenomics and culture.</title>
        <authorList>
            <person name="Gilroy R."/>
            <person name="Ravi A."/>
            <person name="Getino M."/>
            <person name="Pursley I."/>
            <person name="Horton D.L."/>
            <person name="Alikhan N.F."/>
            <person name="Baker D."/>
            <person name="Gharbi K."/>
            <person name="Hall N."/>
            <person name="Watson M."/>
            <person name="Adriaenssens E.M."/>
            <person name="Foster-Nyarko E."/>
            <person name="Jarju S."/>
            <person name="Secka A."/>
            <person name="Antonio M."/>
            <person name="Oren A."/>
            <person name="Chaudhuri R.R."/>
            <person name="La Ragione R."/>
            <person name="Hildebrand F."/>
            <person name="Pallen M.J."/>
        </authorList>
    </citation>
    <scope>NUCLEOTIDE SEQUENCE</scope>
    <source>
        <strain evidence="3">ChiHjej13B12-12457</strain>
    </source>
</reference>
<reference evidence="3" key="1">
    <citation type="submission" date="2020-10" db="EMBL/GenBank/DDBJ databases">
        <authorList>
            <person name="Gilroy R."/>
        </authorList>
    </citation>
    <scope>NUCLEOTIDE SEQUENCE</scope>
    <source>
        <strain evidence="3">ChiHjej13B12-12457</strain>
    </source>
</reference>
<feature type="domain" description="GH3 C-terminal" evidence="2">
    <location>
        <begin position="386"/>
        <end position="505"/>
    </location>
</feature>
<dbReference type="InterPro" id="IPR055377">
    <property type="entry name" value="GH3_M"/>
</dbReference>
<dbReference type="PANTHER" id="PTHR31901:SF9">
    <property type="entry name" value="GH3 DOMAIN-CONTAINING PROTEIN"/>
    <property type="match status" value="1"/>
</dbReference>
<gene>
    <name evidence="3" type="ORF">IAC94_03145</name>
</gene>
<feature type="domain" description="GH3 middle" evidence="1">
    <location>
        <begin position="298"/>
        <end position="367"/>
    </location>
</feature>
<dbReference type="Pfam" id="PF23572">
    <property type="entry name" value="GH3_C"/>
    <property type="match status" value="1"/>
</dbReference>